<evidence type="ECO:0000256" key="1">
    <source>
        <dbReference type="SAM" id="MobiDB-lite"/>
    </source>
</evidence>
<proteinExistence type="predicted"/>
<feature type="compositionally biased region" description="Polar residues" evidence="1">
    <location>
        <begin position="55"/>
        <end position="68"/>
    </location>
</feature>
<feature type="region of interest" description="Disordered" evidence="1">
    <location>
        <begin position="1"/>
        <end position="43"/>
    </location>
</feature>
<reference evidence="2 3" key="1">
    <citation type="submission" date="2018-07" db="EMBL/GenBank/DDBJ databases">
        <title>A high quality draft genome assembly of the barn swallow (H. rustica rustica).</title>
        <authorList>
            <person name="Formenti G."/>
            <person name="Chiara M."/>
            <person name="Poveda L."/>
            <person name="Francoijs K.-J."/>
            <person name="Bonisoli-Alquati A."/>
            <person name="Canova L."/>
            <person name="Gianfranceschi L."/>
            <person name="Horner D.S."/>
            <person name="Saino N."/>
        </authorList>
    </citation>
    <scope>NUCLEOTIDE SEQUENCE [LARGE SCALE GENOMIC DNA]</scope>
    <source>
        <strain evidence="2">Chelidonia</strain>
        <tissue evidence="2">Blood</tissue>
    </source>
</reference>
<keyword evidence="3" id="KW-1185">Reference proteome</keyword>
<evidence type="ECO:0000313" key="3">
    <source>
        <dbReference type="Proteomes" id="UP000269221"/>
    </source>
</evidence>
<dbReference type="EMBL" id="QRBI01000250">
    <property type="protein sequence ID" value="RMB90434.1"/>
    <property type="molecule type" value="Genomic_DNA"/>
</dbReference>
<name>A0A3M0INQ4_HIRRU</name>
<dbReference type="OrthoDB" id="10583661at2759"/>
<organism evidence="2 3">
    <name type="scientific">Hirundo rustica rustica</name>
    <dbReference type="NCBI Taxonomy" id="333673"/>
    <lineage>
        <taxon>Eukaryota</taxon>
        <taxon>Metazoa</taxon>
        <taxon>Chordata</taxon>
        <taxon>Craniata</taxon>
        <taxon>Vertebrata</taxon>
        <taxon>Euteleostomi</taxon>
        <taxon>Archelosauria</taxon>
        <taxon>Archosauria</taxon>
        <taxon>Dinosauria</taxon>
        <taxon>Saurischia</taxon>
        <taxon>Theropoda</taxon>
        <taxon>Coelurosauria</taxon>
        <taxon>Aves</taxon>
        <taxon>Neognathae</taxon>
        <taxon>Neoaves</taxon>
        <taxon>Telluraves</taxon>
        <taxon>Australaves</taxon>
        <taxon>Passeriformes</taxon>
        <taxon>Sylvioidea</taxon>
        <taxon>Hirundinidae</taxon>
        <taxon>Hirundo</taxon>
    </lineage>
</organism>
<gene>
    <name evidence="2" type="ORF">DUI87_33175</name>
</gene>
<dbReference type="Proteomes" id="UP000269221">
    <property type="component" value="Unassembled WGS sequence"/>
</dbReference>
<dbReference type="AlphaFoldDB" id="A0A3M0INQ4"/>
<comment type="caution">
    <text evidence="2">The sequence shown here is derived from an EMBL/GenBank/DDBJ whole genome shotgun (WGS) entry which is preliminary data.</text>
</comment>
<accession>A0A3M0INQ4</accession>
<feature type="region of interest" description="Disordered" evidence="1">
    <location>
        <begin position="55"/>
        <end position="80"/>
    </location>
</feature>
<sequence length="80" mass="9146">MVQIDLDGSTGPDRTHMDWPDPNGLTGQNGLTRKNGLTGHKWRDEIQMDRLGTNGLTTHKWTDRTNGLTRPKWTDRTQMD</sequence>
<evidence type="ECO:0000313" key="2">
    <source>
        <dbReference type="EMBL" id="RMB90434.1"/>
    </source>
</evidence>
<protein>
    <submittedName>
        <fullName evidence="2">Uncharacterized protein</fullName>
    </submittedName>
</protein>